<reference evidence="2" key="1">
    <citation type="submission" date="2011-07" db="EMBL/GenBank/DDBJ databases">
        <authorList>
            <consortium name="Caenorhabditis brenneri Sequencing and Analysis Consortium"/>
            <person name="Wilson R.K."/>
        </authorList>
    </citation>
    <scope>NUCLEOTIDE SEQUENCE [LARGE SCALE GENOMIC DNA]</scope>
    <source>
        <strain evidence="2">PB2801</strain>
    </source>
</reference>
<dbReference type="EMBL" id="GL379788">
    <property type="protein sequence ID" value="EGT40434.1"/>
    <property type="molecule type" value="Genomic_DNA"/>
</dbReference>
<dbReference type="Proteomes" id="UP000008068">
    <property type="component" value="Unassembled WGS sequence"/>
</dbReference>
<dbReference type="AlphaFoldDB" id="G0MAK5"/>
<sequence length="145" mass="16653">MTGSSAPNVFDSVANATNSFIHVHPDCKKREDEKAAKRCQLFLKRLSDFFQEFEIPFAQLNGTGKHNRAAHKLTCKACNGNCKLSVTYKERCEYLKDFATEITTKIFKFLKPLGWVRCAIIKLNLIRFIFRMQQTSILVDTATRK</sequence>
<evidence type="ECO:0000313" key="1">
    <source>
        <dbReference type="EMBL" id="EGT40434.1"/>
    </source>
</evidence>
<organism evidence="2">
    <name type="scientific">Caenorhabditis brenneri</name>
    <name type="common">Nematode worm</name>
    <dbReference type="NCBI Taxonomy" id="135651"/>
    <lineage>
        <taxon>Eukaryota</taxon>
        <taxon>Metazoa</taxon>
        <taxon>Ecdysozoa</taxon>
        <taxon>Nematoda</taxon>
        <taxon>Chromadorea</taxon>
        <taxon>Rhabditida</taxon>
        <taxon>Rhabditina</taxon>
        <taxon>Rhabditomorpha</taxon>
        <taxon>Rhabditoidea</taxon>
        <taxon>Rhabditidae</taxon>
        <taxon>Peloderinae</taxon>
        <taxon>Caenorhabditis</taxon>
    </lineage>
</organism>
<evidence type="ECO:0000313" key="2">
    <source>
        <dbReference type="Proteomes" id="UP000008068"/>
    </source>
</evidence>
<gene>
    <name evidence="1" type="ORF">CAEBREN_30437</name>
</gene>
<proteinExistence type="predicted"/>
<protein>
    <submittedName>
        <fullName evidence="1">Uncharacterized protein</fullName>
    </submittedName>
</protein>
<dbReference type="HOGENOM" id="CLU_1788525_0_0_1"/>
<accession>G0MAK5</accession>
<keyword evidence="2" id="KW-1185">Reference proteome</keyword>
<dbReference type="InParanoid" id="G0MAK5"/>
<name>G0MAK5_CAEBE</name>